<dbReference type="Pfam" id="PF07715">
    <property type="entry name" value="Plug"/>
    <property type="match status" value="1"/>
</dbReference>
<dbReference type="PROSITE" id="PS52016">
    <property type="entry name" value="TONB_DEPENDENT_REC_3"/>
    <property type="match status" value="1"/>
</dbReference>
<evidence type="ECO:0000313" key="17">
    <source>
        <dbReference type="Proteomes" id="UP000575068"/>
    </source>
</evidence>
<keyword evidence="9 11" id="KW-0472">Membrane</keyword>
<keyword evidence="10 11" id="KW-0998">Cell outer membrane</keyword>
<evidence type="ECO:0000256" key="5">
    <source>
        <dbReference type="ARBA" id="ARBA00022692"/>
    </source>
</evidence>
<evidence type="ECO:0000256" key="8">
    <source>
        <dbReference type="ARBA" id="ARBA00023077"/>
    </source>
</evidence>
<keyword evidence="13" id="KW-0732">Signal</keyword>
<evidence type="ECO:0000256" key="6">
    <source>
        <dbReference type="ARBA" id="ARBA00023004"/>
    </source>
</evidence>
<keyword evidence="6" id="KW-0408">Iron</keyword>
<dbReference type="AlphaFoldDB" id="A0A840HXJ6"/>
<evidence type="ECO:0000259" key="15">
    <source>
        <dbReference type="Pfam" id="PF07715"/>
    </source>
</evidence>
<keyword evidence="17" id="KW-1185">Reference proteome</keyword>
<evidence type="ECO:0000256" key="9">
    <source>
        <dbReference type="ARBA" id="ARBA00023136"/>
    </source>
</evidence>
<dbReference type="Gene3D" id="2.40.170.20">
    <property type="entry name" value="TonB-dependent receptor, beta-barrel domain"/>
    <property type="match status" value="1"/>
</dbReference>
<dbReference type="Proteomes" id="UP000575068">
    <property type="component" value="Unassembled WGS sequence"/>
</dbReference>
<name>A0A840HXJ6_9SPHN</name>
<feature type="chain" id="PRO_5032847127" evidence="13">
    <location>
        <begin position="20"/>
        <end position="753"/>
    </location>
</feature>
<feature type="signal peptide" evidence="13">
    <location>
        <begin position="1"/>
        <end position="19"/>
    </location>
</feature>
<feature type="domain" description="TonB-dependent receptor plug" evidence="15">
    <location>
        <begin position="59"/>
        <end position="167"/>
    </location>
</feature>
<evidence type="ECO:0000256" key="10">
    <source>
        <dbReference type="ARBA" id="ARBA00023237"/>
    </source>
</evidence>
<keyword evidence="4" id="KW-0410">Iron transport</keyword>
<evidence type="ECO:0000256" key="3">
    <source>
        <dbReference type="ARBA" id="ARBA00022452"/>
    </source>
</evidence>
<evidence type="ECO:0000256" key="7">
    <source>
        <dbReference type="ARBA" id="ARBA00023065"/>
    </source>
</evidence>
<feature type="domain" description="TonB-dependent receptor-like beta-barrel" evidence="14">
    <location>
        <begin position="245"/>
        <end position="717"/>
    </location>
</feature>
<dbReference type="PANTHER" id="PTHR32552:SF81">
    <property type="entry name" value="TONB-DEPENDENT OUTER MEMBRANE RECEPTOR"/>
    <property type="match status" value="1"/>
</dbReference>
<accession>A0A840HXJ6</accession>
<comment type="subcellular location">
    <subcellularLocation>
        <location evidence="1 11">Cell outer membrane</location>
        <topology evidence="1 11">Multi-pass membrane protein</topology>
    </subcellularLocation>
</comment>
<dbReference type="GO" id="GO:0006826">
    <property type="term" value="P:iron ion transport"/>
    <property type="evidence" value="ECO:0007669"/>
    <property type="project" value="UniProtKB-KW"/>
</dbReference>
<dbReference type="SUPFAM" id="SSF56935">
    <property type="entry name" value="Porins"/>
    <property type="match status" value="1"/>
</dbReference>
<dbReference type="EMBL" id="JACHOV010000015">
    <property type="protein sequence ID" value="MBB4642815.1"/>
    <property type="molecule type" value="Genomic_DNA"/>
</dbReference>
<evidence type="ECO:0000256" key="13">
    <source>
        <dbReference type="SAM" id="SignalP"/>
    </source>
</evidence>
<protein>
    <submittedName>
        <fullName evidence="16">Iron complex outermembrane receptor protein</fullName>
    </submittedName>
</protein>
<evidence type="ECO:0000256" key="2">
    <source>
        <dbReference type="ARBA" id="ARBA00022448"/>
    </source>
</evidence>
<keyword evidence="5 11" id="KW-0812">Transmembrane</keyword>
<organism evidence="16 17">
    <name type="scientific">Rhizorhapis suberifaciens</name>
    <name type="common">corky root of lettuce</name>
    <dbReference type="NCBI Taxonomy" id="13656"/>
    <lineage>
        <taxon>Bacteria</taxon>
        <taxon>Pseudomonadati</taxon>
        <taxon>Pseudomonadota</taxon>
        <taxon>Alphaproteobacteria</taxon>
        <taxon>Sphingomonadales</taxon>
        <taxon>Sphingomonadaceae</taxon>
        <taxon>Rhizorhapis</taxon>
    </lineage>
</organism>
<gene>
    <name evidence="16" type="ORF">HNQ99_003151</name>
</gene>
<dbReference type="PANTHER" id="PTHR32552">
    <property type="entry name" value="FERRICHROME IRON RECEPTOR-RELATED"/>
    <property type="match status" value="1"/>
</dbReference>
<evidence type="ECO:0000256" key="4">
    <source>
        <dbReference type="ARBA" id="ARBA00022496"/>
    </source>
</evidence>
<comment type="caution">
    <text evidence="16">The sequence shown here is derived from an EMBL/GenBank/DDBJ whole genome shotgun (WGS) entry which is preliminary data.</text>
</comment>
<dbReference type="RefSeq" id="WP_184477236.1">
    <property type="nucleotide sequence ID" value="NZ_JACHOV010000015.1"/>
</dbReference>
<keyword evidence="2 11" id="KW-0813">Transport</keyword>
<dbReference type="InterPro" id="IPR036942">
    <property type="entry name" value="Beta-barrel_TonB_sf"/>
</dbReference>
<evidence type="ECO:0000256" key="1">
    <source>
        <dbReference type="ARBA" id="ARBA00004571"/>
    </source>
</evidence>
<comment type="similarity">
    <text evidence="11 12">Belongs to the TonB-dependent receptor family.</text>
</comment>
<evidence type="ECO:0000313" key="16">
    <source>
        <dbReference type="EMBL" id="MBB4642815.1"/>
    </source>
</evidence>
<dbReference type="Pfam" id="PF00593">
    <property type="entry name" value="TonB_dep_Rec_b-barrel"/>
    <property type="match status" value="1"/>
</dbReference>
<keyword evidence="3 11" id="KW-1134">Transmembrane beta strand</keyword>
<dbReference type="GO" id="GO:0009279">
    <property type="term" value="C:cell outer membrane"/>
    <property type="evidence" value="ECO:0007669"/>
    <property type="project" value="UniProtKB-SubCell"/>
</dbReference>
<evidence type="ECO:0000256" key="11">
    <source>
        <dbReference type="PROSITE-ProRule" id="PRU01360"/>
    </source>
</evidence>
<dbReference type="CDD" id="cd01347">
    <property type="entry name" value="ligand_gated_channel"/>
    <property type="match status" value="1"/>
</dbReference>
<sequence>MQLKSFVLRTVLLTGSAFAAHSAYAQAEPATPAVSSDNQANAESIGDIVVTAQRRSERLQDVPLAVTAVSPEAAQQLGLRNLRDIKLVVPGADFSEGTGFAQLYIRGIGQAFATPGVEAPVSVYLDGAYLQRTAGYNALLDIVDPGTIEVLRGPQGTLYGRNATGGVVRLSSALPTSDLEGRAAVEYGRFDHKQFDGMLNLPISETLSVRFAGRYLEEDGYIRNIATGNDLGGGHSYTVRGTLRWQPNENTDIVAGAEFQRTRFNKDFGQLGAGAPLCWVCQTSGDEPADGFYETNQNDLNMWRNRVFRTYLRASFTMGDFDLTSLTSYLSDRSVQFADNDFTPQPFFVFEARGVGGKTFSQEFQVASHLDGPFNYLFGVNYLHDKAFFNIGLTGDQYAFLAFTGDGPGVTNDIKTDSVSAFVEGNYKLTEELKVTFGGRYTYDKRSITGENNAGFQAFNLPASFEFGDSFRAFTPRFVLAWDNGPTNIYYSFTRGFKAGGLSSPATSAAEALRPEKIFSHEIGVKNKALGGALNTSLSLFYYKNKDLQTQIIDATSGGSRYENAGGVEGYGAEFEANIRPTEGLTIGGALSYLHTEFFNYENAAQVCVDLSGTGNPNAPGAVLVNCQPGPDTNLNGVPAVHAPRFQASLNASYEFPIGTWNANLAGAAQYRSSFDFAPNGGGVLHYDRQSGYTIANFSGYVSPPGDNLRLGFYIDNAFAEKYAVYRATSQPHGIYYQAGRPRTYGLRAEYRF</sequence>
<keyword evidence="7" id="KW-0406">Ion transport</keyword>
<dbReference type="InterPro" id="IPR012910">
    <property type="entry name" value="Plug_dom"/>
</dbReference>
<dbReference type="InterPro" id="IPR039426">
    <property type="entry name" value="TonB-dep_rcpt-like"/>
</dbReference>
<reference evidence="16 17" key="1">
    <citation type="submission" date="2020-08" db="EMBL/GenBank/DDBJ databases">
        <title>Genomic Encyclopedia of Type Strains, Phase IV (KMG-IV): sequencing the most valuable type-strain genomes for metagenomic binning, comparative biology and taxonomic classification.</title>
        <authorList>
            <person name="Goeker M."/>
        </authorList>
    </citation>
    <scope>NUCLEOTIDE SEQUENCE [LARGE SCALE GENOMIC DNA]</scope>
    <source>
        <strain evidence="16 17">DSM 7465</strain>
    </source>
</reference>
<keyword evidence="8 12" id="KW-0798">TonB box</keyword>
<evidence type="ECO:0000259" key="14">
    <source>
        <dbReference type="Pfam" id="PF00593"/>
    </source>
</evidence>
<dbReference type="InterPro" id="IPR000531">
    <property type="entry name" value="Beta-barrel_TonB"/>
</dbReference>
<evidence type="ECO:0000256" key="12">
    <source>
        <dbReference type="RuleBase" id="RU003357"/>
    </source>
</evidence>
<keyword evidence="16" id="KW-0675">Receptor</keyword>
<proteinExistence type="inferred from homology"/>